<dbReference type="InterPro" id="IPR020843">
    <property type="entry name" value="ER"/>
</dbReference>
<dbReference type="SUPFAM" id="SSF51735">
    <property type="entry name" value="NAD(P)-binding Rossmann-fold domains"/>
    <property type="match status" value="1"/>
</dbReference>
<dbReference type="RefSeq" id="WP_098406633.1">
    <property type="nucleotide sequence ID" value="NZ_PDJE01000001.1"/>
</dbReference>
<dbReference type="InterPro" id="IPR013154">
    <property type="entry name" value="ADH-like_N"/>
</dbReference>
<dbReference type="PANTHER" id="PTHR44154:SF1">
    <property type="entry name" value="QUINONE OXIDOREDUCTASE"/>
    <property type="match status" value="1"/>
</dbReference>
<name>A0A2A9DU71_9MICO</name>
<dbReference type="Pfam" id="PF13602">
    <property type="entry name" value="ADH_zinc_N_2"/>
    <property type="match status" value="1"/>
</dbReference>
<dbReference type="GO" id="GO:0016491">
    <property type="term" value="F:oxidoreductase activity"/>
    <property type="evidence" value="ECO:0007669"/>
    <property type="project" value="InterPro"/>
</dbReference>
<protein>
    <submittedName>
        <fullName evidence="3">NADPH:quinone reductase-like Zn-dependent oxidoreductase</fullName>
    </submittedName>
</protein>
<organism evidence="3 4">
    <name type="scientific">Paramicrobacterium agarici</name>
    <dbReference type="NCBI Taxonomy" id="630514"/>
    <lineage>
        <taxon>Bacteria</taxon>
        <taxon>Bacillati</taxon>
        <taxon>Actinomycetota</taxon>
        <taxon>Actinomycetes</taxon>
        <taxon>Micrococcales</taxon>
        <taxon>Microbacteriaceae</taxon>
        <taxon>Paramicrobacterium</taxon>
    </lineage>
</organism>
<dbReference type="EMBL" id="PDJE01000001">
    <property type="protein sequence ID" value="PFG30134.1"/>
    <property type="molecule type" value="Genomic_DNA"/>
</dbReference>
<dbReference type="Pfam" id="PF08240">
    <property type="entry name" value="ADH_N"/>
    <property type="match status" value="1"/>
</dbReference>
<sequence length="306" mass="32210">MARRVQFAQFGGPEVLEVVEQEVPDAGPGEVRVRVHAAGLNPVDWKIAADPQNASRFNVTLPAGNGNDFAGVVDRVGDGVSQWKVGDPVFGGARMHAQADYILARAETLNSVPDGMPIEQAACLDIAGRTATAIVRRMDVADGDTVLVSAAAGGVGLLVSQLCVRLGATVIGTASTGNHDFLRDLGVLPLAYGDGLIERIRDAAPHGVDIVLDHAGRETLDTAEALGIPADRINTIAEKPYGATRGFNTFGRAESTTDELRALAARIAEGAIVLPIAARYPIEQVRDAYERQIAGHVRGKIVLTLS</sequence>
<dbReference type="Proteomes" id="UP000221369">
    <property type="component" value="Unassembled WGS sequence"/>
</dbReference>
<evidence type="ECO:0000259" key="2">
    <source>
        <dbReference type="SMART" id="SM00829"/>
    </source>
</evidence>
<proteinExistence type="predicted"/>
<reference evidence="3 4" key="1">
    <citation type="submission" date="2017-10" db="EMBL/GenBank/DDBJ databases">
        <title>Sequencing the genomes of 1000 actinobacteria strains.</title>
        <authorList>
            <person name="Klenk H.-P."/>
        </authorList>
    </citation>
    <scope>NUCLEOTIDE SEQUENCE [LARGE SCALE GENOMIC DNA]</scope>
    <source>
        <strain evidence="3 4">DSM 21798</strain>
    </source>
</reference>
<feature type="domain" description="Enoyl reductase (ER)" evidence="2">
    <location>
        <begin position="11"/>
        <end position="303"/>
    </location>
</feature>
<dbReference type="CDD" id="cd05289">
    <property type="entry name" value="MDR_like_2"/>
    <property type="match status" value="1"/>
</dbReference>
<dbReference type="SUPFAM" id="SSF50129">
    <property type="entry name" value="GroES-like"/>
    <property type="match status" value="1"/>
</dbReference>
<dbReference type="InterPro" id="IPR051603">
    <property type="entry name" value="Zinc-ADH_QOR/CCCR"/>
</dbReference>
<accession>A0A2A9DU71</accession>
<evidence type="ECO:0000313" key="3">
    <source>
        <dbReference type="EMBL" id="PFG30134.1"/>
    </source>
</evidence>
<evidence type="ECO:0000256" key="1">
    <source>
        <dbReference type="ARBA" id="ARBA00022857"/>
    </source>
</evidence>
<dbReference type="AlphaFoldDB" id="A0A2A9DU71"/>
<dbReference type="PANTHER" id="PTHR44154">
    <property type="entry name" value="QUINONE OXIDOREDUCTASE"/>
    <property type="match status" value="1"/>
</dbReference>
<dbReference type="InterPro" id="IPR011032">
    <property type="entry name" value="GroES-like_sf"/>
</dbReference>
<dbReference type="Gene3D" id="3.40.50.720">
    <property type="entry name" value="NAD(P)-binding Rossmann-like Domain"/>
    <property type="match status" value="1"/>
</dbReference>
<dbReference type="InterPro" id="IPR036291">
    <property type="entry name" value="NAD(P)-bd_dom_sf"/>
</dbReference>
<dbReference type="SMART" id="SM00829">
    <property type="entry name" value="PKS_ER"/>
    <property type="match status" value="1"/>
</dbReference>
<keyword evidence="1" id="KW-0521">NADP</keyword>
<comment type="caution">
    <text evidence="3">The sequence shown here is derived from an EMBL/GenBank/DDBJ whole genome shotgun (WGS) entry which is preliminary data.</text>
</comment>
<gene>
    <name evidence="3" type="ORF">ATJ78_1056</name>
</gene>
<dbReference type="Gene3D" id="3.90.180.10">
    <property type="entry name" value="Medium-chain alcohol dehydrogenases, catalytic domain"/>
    <property type="match status" value="1"/>
</dbReference>
<keyword evidence="4" id="KW-1185">Reference proteome</keyword>
<evidence type="ECO:0000313" key="4">
    <source>
        <dbReference type="Proteomes" id="UP000221369"/>
    </source>
</evidence>